<keyword evidence="7" id="KW-1185">Reference proteome</keyword>
<dbReference type="PANTHER" id="PTHR30055">
    <property type="entry name" value="HTH-TYPE TRANSCRIPTIONAL REGULATOR RUTR"/>
    <property type="match status" value="1"/>
</dbReference>
<gene>
    <name evidence="6" type="ORF">EHF33_00125</name>
</gene>
<dbReference type="PRINTS" id="PR00455">
    <property type="entry name" value="HTHTETR"/>
</dbReference>
<evidence type="ECO:0000256" key="3">
    <source>
        <dbReference type="ARBA" id="ARBA00023163"/>
    </source>
</evidence>
<dbReference type="InterPro" id="IPR023772">
    <property type="entry name" value="DNA-bd_HTH_TetR-type_CS"/>
</dbReference>
<dbReference type="SUPFAM" id="SSF48498">
    <property type="entry name" value="Tetracyclin repressor-like, C-terminal domain"/>
    <property type="match status" value="1"/>
</dbReference>
<protein>
    <submittedName>
        <fullName evidence="6">TetR/AcrR family transcriptional regulator</fullName>
    </submittedName>
</protein>
<reference evidence="6 7" key="1">
    <citation type="submission" date="2018-11" db="EMBL/GenBank/DDBJ databases">
        <title>Deinococcus shelandsis sp. nov., isolated from South Shetland Islands soil of Antarctica.</title>
        <authorList>
            <person name="Tian J."/>
        </authorList>
    </citation>
    <scope>NUCLEOTIDE SEQUENCE [LARGE SCALE GENOMIC DNA]</scope>
    <source>
        <strain evidence="6 7">S14-83T</strain>
    </source>
</reference>
<evidence type="ECO:0000313" key="7">
    <source>
        <dbReference type="Proteomes" id="UP000276417"/>
    </source>
</evidence>
<evidence type="ECO:0000313" key="6">
    <source>
        <dbReference type="EMBL" id="AZI41350.1"/>
    </source>
</evidence>
<dbReference type="Pfam" id="PF00440">
    <property type="entry name" value="TetR_N"/>
    <property type="match status" value="1"/>
</dbReference>
<dbReference type="PROSITE" id="PS50977">
    <property type="entry name" value="HTH_TETR_2"/>
    <property type="match status" value="1"/>
</dbReference>
<evidence type="ECO:0000256" key="4">
    <source>
        <dbReference type="PROSITE-ProRule" id="PRU00335"/>
    </source>
</evidence>
<dbReference type="InterPro" id="IPR050109">
    <property type="entry name" value="HTH-type_TetR-like_transc_reg"/>
</dbReference>
<evidence type="ECO:0000256" key="1">
    <source>
        <dbReference type="ARBA" id="ARBA00023015"/>
    </source>
</evidence>
<dbReference type="Proteomes" id="UP000276417">
    <property type="component" value="Chromosome 1"/>
</dbReference>
<evidence type="ECO:0000256" key="2">
    <source>
        <dbReference type="ARBA" id="ARBA00023125"/>
    </source>
</evidence>
<dbReference type="GO" id="GO:0003700">
    <property type="term" value="F:DNA-binding transcription factor activity"/>
    <property type="evidence" value="ECO:0007669"/>
    <property type="project" value="TreeGrafter"/>
</dbReference>
<dbReference type="EMBL" id="CP034183">
    <property type="protein sequence ID" value="AZI41350.1"/>
    <property type="molecule type" value="Genomic_DNA"/>
</dbReference>
<accession>A0A3G8Y8S2</accession>
<dbReference type="Gene3D" id="1.10.357.10">
    <property type="entry name" value="Tetracycline Repressor, domain 2"/>
    <property type="match status" value="1"/>
</dbReference>
<feature type="domain" description="HTH tetR-type" evidence="5">
    <location>
        <begin position="6"/>
        <end position="65"/>
    </location>
</feature>
<keyword evidence="3" id="KW-0804">Transcription</keyword>
<dbReference type="InterPro" id="IPR001647">
    <property type="entry name" value="HTH_TetR"/>
</dbReference>
<feature type="DNA-binding region" description="H-T-H motif" evidence="4">
    <location>
        <begin position="28"/>
        <end position="47"/>
    </location>
</feature>
<dbReference type="RefSeq" id="WP_124867064.1">
    <property type="nucleotide sequence ID" value="NZ_CP034183.1"/>
</dbReference>
<dbReference type="InterPro" id="IPR009057">
    <property type="entry name" value="Homeodomain-like_sf"/>
</dbReference>
<keyword evidence="2 4" id="KW-0238">DNA-binding</keyword>
<evidence type="ECO:0000259" key="5">
    <source>
        <dbReference type="PROSITE" id="PS50977"/>
    </source>
</evidence>
<dbReference type="OrthoDB" id="9785164at2"/>
<dbReference type="GO" id="GO:0000976">
    <property type="term" value="F:transcription cis-regulatory region binding"/>
    <property type="evidence" value="ECO:0007669"/>
    <property type="project" value="TreeGrafter"/>
</dbReference>
<dbReference type="Gene3D" id="1.10.10.60">
    <property type="entry name" value="Homeodomain-like"/>
    <property type="match status" value="1"/>
</dbReference>
<dbReference type="PANTHER" id="PTHR30055:SF238">
    <property type="entry name" value="MYCOFACTOCIN BIOSYNTHESIS TRANSCRIPTIONAL REGULATOR MFTR-RELATED"/>
    <property type="match status" value="1"/>
</dbReference>
<dbReference type="SUPFAM" id="SSF46689">
    <property type="entry name" value="Homeodomain-like"/>
    <property type="match status" value="1"/>
</dbReference>
<dbReference type="InterPro" id="IPR036271">
    <property type="entry name" value="Tet_transcr_reg_TetR-rel_C_sf"/>
</dbReference>
<organism evidence="6 7">
    <name type="scientific">Deinococcus psychrotolerans</name>
    <dbReference type="NCBI Taxonomy" id="2489213"/>
    <lineage>
        <taxon>Bacteria</taxon>
        <taxon>Thermotogati</taxon>
        <taxon>Deinococcota</taxon>
        <taxon>Deinococci</taxon>
        <taxon>Deinococcales</taxon>
        <taxon>Deinococcaceae</taxon>
        <taxon>Deinococcus</taxon>
    </lineage>
</organism>
<sequence length="202" mass="22470">MARPRTISDQQIVDAAREVFLEHGFSATTAEIARRAGVSEGTLFKRFATKEELFAQTVGLHHVHDWHKEMRALIGRGDMRSNLEQVSLLIVTMARQVLPQLMMMWSRGQVPPVHFKGGHDPVSADTAVIAQYLRAEVGLGRLRPVDCEVVADALMGALTNRIHRELLQGSGIDAEYFVKTMLDFWWPGLAPPAPQDASSKSE</sequence>
<dbReference type="KEGG" id="dph:EHF33_00125"/>
<keyword evidence="1" id="KW-0805">Transcription regulation</keyword>
<proteinExistence type="predicted"/>
<name>A0A3G8Y8S2_9DEIO</name>
<dbReference type="AlphaFoldDB" id="A0A3G8Y8S2"/>
<dbReference type="PROSITE" id="PS01081">
    <property type="entry name" value="HTH_TETR_1"/>
    <property type="match status" value="1"/>
</dbReference>